<dbReference type="Proteomes" id="UP000789390">
    <property type="component" value="Unassembled WGS sequence"/>
</dbReference>
<dbReference type="Pfam" id="PF11838">
    <property type="entry name" value="ERAP1_C"/>
    <property type="match status" value="1"/>
</dbReference>
<keyword evidence="14" id="KW-0325">Glycoprotein</keyword>
<dbReference type="GO" id="GO:0008270">
    <property type="term" value="F:zinc ion binding"/>
    <property type="evidence" value="ECO:0007669"/>
    <property type="project" value="InterPro"/>
</dbReference>
<dbReference type="GO" id="GO:0005737">
    <property type="term" value="C:cytoplasm"/>
    <property type="evidence" value="ECO:0007669"/>
    <property type="project" value="TreeGrafter"/>
</dbReference>
<feature type="binding site" evidence="16">
    <location>
        <position position="916"/>
    </location>
    <ligand>
        <name>substrate</name>
    </ligand>
</feature>
<dbReference type="PANTHER" id="PTHR11533">
    <property type="entry name" value="PROTEASE M1 ZINC METALLOPROTEASE"/>
    <property type="match status" value="1"/>
</dbReference>
<evidence type="ECO:0000259" key="23">
    <source>
        <dbReference type="Pfam" id="PF11838"/>
    </source>
</evidence>
<evidence type="ECO:0000259" key="24">
    <source>
        <dbReference type="Pfam" id="PF17900"/>
    </source>
</evidence>
<evidence type="ECO:0000256" key="4">
    <source>
        <dbReference type="ARBA" id="ARBA00022475"/>
    </source>
</evidence>
<evidence type="ECO:0000256" key="18">
    <source>
        <dbReference type="PIRSR" id="PIRSR634016-4"/>
    </source>
</evidence>
<sequence length="1051" mass="118495">MALFQRGLIIGLVLAICVVVSNGSVHLGRDDILGTAYLTDSELDMMEPRIVAEPEDGSTTWWYTPSRKAHMHKHRYSSAIRNLQNEYNKKKNQIKQGEDMRLPGDIIPITYNVQMLPFVELIASGNYTTDGYVEIVVECVRATQNISINSAELDIKKSTISILDLETNSPMAVVNFFDEQLSREIVTIQTAVQLVVGKRYKISMNFISTLNDELRGFYRSSYVDGGERKWLAVTQFESTDARRAFPCFDEPSMKANFTVTLGRKETMTAVSNMVQTKSGPISGMPGYVWDYFAPSVKMSSYLVAFLVSDFINIPAKPGVSNVQFRIWARANAANITSYALDIGPQILEYYESYFNIDYPLAKQDMAAIPDFAAGAMENWGLITYREQDLLIDTETASARQKQRVAIVMAHELAHQWFGDLVTMDWWNAIWLNEGFASYMEFIGTDSVEPDFKMNDQFVVENLQYVFGVDALETSRPINIEVNTPAEISSLFDAISYEKGSCVVRMCADMLGIETFKHGLTRYLSKNAYGNAQQDDLWQAMQEQADEEGVVLPATVKEILDTWTYKMGYPVITVTRDYATGGALVSQKRFLLRKSNASEIDPTVYQWWVPLTYVHSKVNINEKLTEWLSKDDASVSLSDLNASADDWVIFNADQQNYYRVAYDKANYGLITAQLMDDHQRIVPNNRAQLLDDTFILASVHMIPYKRALDMSLYLAQEKEYVPWNAVLAEFNYIDSMLHNAASNPDWTVYLTSLVTPYYNHVGFQESKTDAQLTIYARSDAMSWACRLKIKDCVDNAKSKYAELMDDPDNSAILSANQKSVILRTGVENGGQVEWDFAFSQYTSKYDTSFLIAATCSKDATRLYNLLEMMLDSESGIRQSDVNTLFNNVASNPLGNIIATDFLVNRWNDIEQSWLGTRYFVNFFRYVCNRQNTQKQLDTLLKLRTDHFEILGNSNTVQQGIDIVTENIVWMELHQDEIGIWLADPSATEPSPSTEATTPTTTPTSTTQSPSSTTITQTSTTQATTTPSAASGIGKMNAALILVVMLLGKFIVH</sequence>
<dbReference type="InterPro" id="IPR034016">
    <property type="entry name" value="M1_APN-typ"/>
</dbReference>
<evidence type="ECO:0000256" key="11">
    <source>
        <dbReference type="ARBA" id="ARBA00023049"/>
    </source>
</evidence>
<dbReference type="FunFam" id="2.60.40.1730:FF:000022">
    <property type="entry name" value="Aminopeptidase"/>
    <property type="match status" value="1"/>
</dbReference>
<dbReference type="AlphaFoldDB" id="A0A8J2WK50"/>
<evidence type="ECO:0008006" key="27">
    <source>
        <dbReference type="Google" id="ProtNLM"/>
    </source>
</evidence>
<evidence type="ECO:0000256" key="21">
    <source>
        <dbReference type="SAM" id="SignalP"/>
    </source>
</evidence>
<accession>A0A8J2WK50</accession>
<dbReference type="Gene3D" id="2.60.40.1730">
    <property type="entry name" value="tricorn interacting facor f3 domain"/>
    <property type="match status" value="1"/>
</dbReference>
<dbReference type="Gene3D" id="1.25.50.20">
    <property type="match status" value="1"/>
</dbReference>
<feature type="chain" id="PRO_5035234567" description="Aminopeptidase" evidence="21">
    <location>
        <begin position="24"/>
        <end position="1051"/>
    </location>
</feature>
<dbReference type="EMBL" id="CAKKLH010000190">
    <property type="protein sequence ID" value="CAH0105543.1"/>
    <property type="molecule type" value="Genomic_DNA"/>
</dbReference>
<protein>
    <recommendedName>
        <fullName evidence="27">Aminopeptidase</fullName>
    </recommendedName>
</protein>
<dbReference type="SUPFAM" id="SSF55486">
    <property type="entry name" value="Metalloproteases ('zincins'), catalytic domain"/>
    <property type="match status" value="1"/>
</dbReference>
<dbReference type="InterPro" id="IPR001930">
    <property type="entry name" value="Peptidase_M1"/>
</dbReference>
<keyword evidence="5" id="KW-0645">Protease</keyword>
<dbReference type="FunFam" id="2.60.40.1910:FF:000009">
    <property type="entry name" value="Aminopeptidase"/>
    <property type="match status" value="1"/>
</dbReference>
<feature type="binding site" evidence="16">
    <location>
        <position position="237"/>
    </location>
    <ligand>
        <name>substrate</name>
    </ligand>
</feature>
<dbReference type="Pfam" id="PF17900">
    <property type="entry name" value="Peptidase_M1_N"/>
    <property type="match status" value="1"/>
</dbReference>
<keyword evidence="12" id="KW-0472">Membrane</keyword>
<dbReference type="PRINTS" id="PR00756">
    <property type="entry name" value="ALADIPTASE"/>
</dbReference>
<keyword evidence="19" id="KW-0175">Coiled coil</keyword>
<dbReference type="FunFam" id="1.25.50.20:FF:000001">
    <property type="entry name" value="Aminopeptidase"/>
    <property type="match status" value="1"/>
</dbReference>
<proteinExistence type="inferred from homology"/>
<keyword evidence="9 17" id="KW-0862">Zinc</keyword>
<dbReference type="InterPro" id="IPR050344">
    <property type="entry name" value="Peptidase_M1_aminopeptidases"/>
</dbReference>
<evidence type="ECO:0000256" key="14">
    <source>
        <dbReference type="ARBA" id="ARBA00023180"/>
    </source>
</evidence>
<gene>
    <name evidence="25" type="ORF">DGAL_LOCUS8599</name>
</gene>
<dbReference type="FunFam" id="1.10.390.10:FF:000016">
    <property type="entry name" value="Glutamyl aminopeptidase"/>
    <property type="match status" value="1"/>
</dbReference>
<comment type="similarity">
    <text evidence="3">Belongs to the peptidase M1 family.</text>
</comment>
<evidence type="ECO:0000313" key="25">
    <source>
        <dbReference type="EMBL" id="CAH0105543.1"/>
    </source>
</evidence>
<feature type="coiled-coil region" evidence="19">
    <location>
        <begin position="73"/>
        <end position="100"/>
    </location>
</feature>
<feature type="site" description="Transition state stabilizer" evidence="18">
    <location>
        <position position="496"/>
    </location>
</feature>
<evidence type="ECO:0000256" key="16">
    <source>
        <dbReference type="PIRSR" id="PIRSR634016-2"/>
    </source>
</evidence>
<evidence type="ECO:0000256" key="10">
    <source>
        <dbReference type="ARBA" id="ARBA00022989"/>
    </source>
</evidence>
<evidence type="ECO:0000256" key="12">
    <source>
        <dbReference type="ARBA" id="ARBA00023136"/>
    </source>
</evidence>
<evidence type="ECO:0000256" key="9">
    <source>
        <dbReference type="ARBA" id="ARBA00022833"/>
    </source>
</evidence>
<evidence type="ECO:0000259" key="22">
    <source>
        <dbReference type="Pfam" id="PF01433"/>
    </source>
</evidence>
<dbReference type="GO" id="GO:0043171">
    <property type="term" value="P:peptide catabolic process"/>
    <property type="evidence" value="ECO:0007669"/>
    <property type="project" value="TreeGrafter"/>
</dbReference>
<keyword evidence="26" id="KW-1185">Reference proteome</keyword>
<dbReference type="GO" id="GO:0042277">
    <property type="term" value="F:peptide binding"/>
    <property type="evidence" value="ECO:0007669"/>
    <property type="project" value="TreeGrafter"/>
</dbReference>
<keyword evidence="6" id="KW-0812">Transmembrane</keyword>
<dbReference type="CDD" id="cd09601">
    <property type="entry name" value="M1_APN-Q_like"/>
    <property type="match status" value="1"/>
</dbReference>
<keyword evidence="10" id="KW-1133">Transmembrane helix</keyword>
<name>A0A8J2WK50_9CRUS</name>
<keyword evidence="21" id="KW-0732">Signal</keyword>
<evidence type="ECO:0000256" key="15">
    <source>
        <dbReference type="PIRSR" id="PIRSR634016-1"/>
    </source>
</evidence>
<organism evidence="25 26">
    <name type="scientific">Daphnia galeata</name>
    <dbReference type="NCBI Taxonomy" id="27404"/>
    <lineage>
        <taxon>Eukaryota</taxon>
        <taxon>Metazoa</taxon>
        <taxon>Ecdysozoa</taxon>
        <taxon>Arthropoda</taxon>
        <taxon>Crustacea</taxon>
        <taxon>Branchiopoda</taxon>
        <taxon>Diplostraca</taxon>
        <taxon>Cladocera</taxon>
        <taxon>Anomopoda</taxon>
        <taxon>Daphniidae</taxon>
        <taxon>Daphnia</taxon>
    </lineage>
</organism>
<feature type="domain" description="ERAP1-like C-terminal" evidence="23">
    <location>
        <begin position="646"/>
        <end position="962"/>
    </location>
</feature>
<keyword evidence="13" id="KW-1015">Disulfide bond</keyword>
<dbReference type="InterPro" id="IPR024571">
    <property type="entry name" value="ERAP1-like_C_dom"/>
</dbReference>
<evidence type="ECO:0000256" key="17">
    <source>
        <dbReference type="PIRSR" id="PIRSR634016-3"/>
    </source>
</evidence>
<evidence type="ECO:0000256" key="3">
    <source>
        <dbReference type="ARBA" id="ARBA00010136"/>
    </source>
</evidence>
<keyword evidence="7 17" id="KW-0479">Metal-binding</keyword>
<feature type="binding site" evidence="17">
    <location>
        <position position="433"/>
    </location>
    <ligand>
        <name>Zn(2+)</name>
        <dbReference type="ChEBI" id="CHEBI:29105"/>
        <note>catalytic</note>
    </ligand>
</feature>
<evidence type="ECO:0000256" key="5">
    <source>
        <dbReference type="ARBA" id="ARBA00022670"/>
    </source>
</evidence>
<evidence type="ECO:0000256" key="8">
    <source>
        <dbReference type="ARBA" id="ARBA00022801"/>
    </source>
</evidence>
<dbReference type="Gene3D" id="1.10.390.10">
    <property type="entry name" value="Neutral Protease Domain 2"/>
    <property type="match status" value="1"/>
</dbReference>
<evidence type="ECO:0000256" key="13">
    <source>
        <dbReference type="ARBA" id="ARBA00023157"/>
    </source>
</evidence>
<evidence type="ECO:0000256" key="1">
    <source>
        <dbReference type="ARBA" id="ARBA00004167"/>
    </source>
</evidence>
<dbReference type="GO" id="GO:0005886">
    <property type="term" value="C:plasma membrane"/>
    <property type="evidence" value="ECO:0007669"/>
    <property type="project" value="UniProtKB-SubCell"/>
</dbReference>
<keyword evidence="8" id="KW-0378">Hydrolase</keyword>
<evidence type="ECO:0000256" key="20">
    <source>
        <dbReference type="SAM" id="MobiDB-lite"/>
    </source>
</evidence>
<feature type="compositionally biased region" description="Low complexity" evidence="20">
    <location>
        <begin position="983"/>
        <end position="1028"/>
    </location>
</feature>
<evidence type="ECO:0000256" key="6">
    <source>
        <dbReference type="ARBA" id="ARBA00022692"/>
    </source>
</evidence>
<evidence type="ECO:0000313" key="26">
    <source>
        <dbReference type="Proteomes" id="UP000789390"/>
    </source>
</evidence>
<reference evidence="25" key="1">
    <citation type="submission" date="2021-11" db="EMBL/GenBank/DDBJ databases">
        <authorList>
            <person name="Schell T."/>
        </authorList>
    </citation>
    <scope>NUCLEOTIDE SEQUENCE</scope>
    <source>
        <strain evidence="25">M5</strain>
    </source>
</reference>
<feature type="active site" description="Proton acceptor" evidence="15">
    <location>
        <position position="411"/>
    </location>
</feature>
<evidence type="ECO:0000256" key="2">
    <source>
        <dbReference type="ARBA" id="ARBA00004609"/>
    </source>
</evidence>
<dbReference type="InterPro" id="IPR027268">
    <property type="entry name" value="Peptidase_M4/M1_CTD_sf"/>
</dbReference>
<dbReference type="GO" id="GO:0005615">
    <property type="term" value="C:extracellular space"/>
    <property type="evidence" value="ECO:0007669"/>
    <property type="project" value="TreeGrafter"/>
</dbReference>
<comment type="subcellular location">
    <subcellularLocation>
        <location evidence="2">Cell membrane</location>
        <topology evidence="2">Lipid-anchor</topology>
        <topology evidence="2">GPI-anchor</topology>
    </subcellularLocation>
    <subcellularLocation>
        <location evidence="1">Membrane</location>
        <topology evidence="1">Single-pass membrane protein</topology>
    </subcellularLocation>
</comment>
<comment type="cofactor">
    <cofactor evidence="17">
        <name>Zn(2+)</name>
        <dbReference type="ChEBI" id="CHEBI:29105"/>
    </cofactor>
    <text evidence="17">Binds 1 zinc ion per subunit.</text>
</comment>
<dbReference type="InterPro" id="IPR045357">
    <property type="entry name" value="Aminopeptidase_N-like_N"/>
</dbReference>
<feature type="signal peptide" evidence="21">
    <location>
        <begin position="1"/>
        <end position="23"/>
    </location>
</feature>
<dbReference type="Pfam" id="PF01433">
    <property type="entry name" value="Peptidase_M1"/>
    <property type="match status" value="1"/>
</dbReference>
<keyword evidence="11" id="KW-0482">Metalloprotease</keyword>
<dbReference type="SUPFAM" id="SSF63737">
    <property type="entry name" value="Leukotriene A4 hydrolase N-terminal domain"/>
    <property type="match status" value="1"/>
</dbReference>
<feature type="domain" description="Peptidase M1 membrane alanine aminopeptidase" evidence="22">
    <location>
        <begin position="338"/>
        <end position="562"/>
    </location>
</feature>
<feature type="domain" description="Aminopeptidase N-like N-terminal" evidence="24">
    <location>
        <begin position="108"/>
        <end position="302"/>
    </location>
</feature>
<dbReference type="InterPro" id="IPR014782">
    <property type="entry name" value="Peptidase_M1_dom"/>
</dbReference>
<feature type="region of interest" description="Disordered" evidence="20">
    <location>
        <begin position="982"/>
        <end position="1028"/>
    </location>
</feature>
<dbReference type="PANTHER" id="PTHR11533:SF294">
    <property type="entry name" value="THYROTROPIN-RELEASING HORMONE-DEGRADING ECTOENZYME"/>
    <property type="match status" value="1"/>
</dbReference>
<feature type="binding site" evidence="17">
    <location>
        <position position="414"/>
    </location>
    <ligand>
        <name>Zn(2+)</name>
        <dbReference type="ChEBI" id="CHEBI:29105"/>
        <note>catalytic</note>
    </ligand>
</feature>
<dbReference type="OrthoDB" id="10031169at2759"/>
<feature type="binding site" evidence="17">
    <location>
        <position position="410"/>
    </location>
    <ligand>
        <name>Zn(2+)</name>
        <dbReference type="ChEBI" id="CHEBI:29105"/>
        <note>catalytic</note>
    </ligand>
</feature>
<evidence type="ECO:0000256" key="7">
    <source>
        <dbReference type="ARBA" id="ARBA00022723"/>
    </source>
</evidence>
<feature type="binding site" evidence="16">
    <location>
        <begin position="374"/>
        <end position="378"/>
    </location>
    <ligand>
        <name>substrate</name>
    </ligand>
</feature>
<dbReference type="GO" id="GO:0006508">
    <property type="term" value="P:proteolysis"/>
    <property type="evidence" value="ECO:0007669"/>
    <property type="project" value="UniProtKB-KW"/>
</dbReference>
<dbReference type="GO" id="GO:0070006">
    <property type="term" value="F:metalloaminopeptidase activity"/>
    <property type="evidence" value="ECO:0007669"/>
    <property type="project" value="TreeGrafter"/>
</dbReference>
<evidence type="ECO:0000256" key="19">
    <source>
        <dbReference type="SAM" id="Coils"/>
    </source>
</evidence>
<comment type="caution">
    <text evidence="25">The sequence shown here is derived from an EMBL/GenBank/DDBJ whole genome shotgun (WGS) entry which is preliminary data.</text>
</comment>
<dbReference type="InterPro" id="IPR042097">
    <property type="entry name" value="Aminopeptidase_N-like_N_sf"/>
</dbReference>
<keyword evidence="4" id="KW-1003">Cell membrane</keyword>
<dbReference type="Gene3D" id="2.60.40.1910">
    <property type="match status" value="1"/>
</dbReference>